<dbReference type="Proteomes" id="UP000297477">
    <property type="component" value="Unassembled WGS sequence"/>
</dbReference>
<dbReference type="RefSeq" id="WP_067188105.1">
    <property type="nucleotide sequence ID" value="NZ_SPKT01000002.1"/>
</dbReference>
<feature type="transmembrane region" description="Helical" evidence="2">
    <location>
        <begin position="39"/>
        <end position="59"/>
    </location>
</feature>
<evidence type="ECO:0000256" key="2">
    <source>
        <dbReference type="SAM" id="Phobius"/>
    </source>
</evidence>
<accession>A0ABY2K5X1</accession>
<keyword evidence="2" id="KW-0812">Transmembrane</keyword>
<feature type="region of interest" description="Disordered" evidence="1">
    <location>
        <begin position="1"/>
        <end position="29"/>
    </location>
</feature>
<sequence length="155" mass="16383">MASPTAAPHASTGDTPDESLANRYGGAQRRPSAGVSRRVRLVAALAVVAAVLVTAWFALSTSIGKITYKDVGFEVVDDHLTRVTFQVSAPADTQAECDVEVQDAQAAPVGFRTVLVSGLEPEQRSAPGDDTWTYTVDVRTVVRGNTGVVHTCRSL</sequence>
<dbReference type="Pfam" id="PF14155">
    <property type="entry name" value="DUF4307"/>
    <property type="match status" value="1"/>
</dbReference>
<organism evidence="3 4">
    <name type="scientific">Micrococcus lylae</name>
    <dbReference type="NCBI Taxonomy" id="1273"/>
    <lineage>
        <taxon>Bacteria</taxon>
        <taxon>Bacillati</taxon>
        <taxon>Actinomycetota</taxon>
        <taxon>Actinomycetes</taxon>
        <taxon>Micrococcales</taxon>
        <taxon>Micrococcaceae</taxon>
        <taxon>Micrococcus</taxon>
    </lineage>
</organism>
<protein>
    <submittedName>
        <fullName evidence="3">DUF4307 domain-containing protein</fullName>
    </submittedName>
</protein>
<dbReference type="InterPro" id="IPR025443">
    <property type="entry name" value="DUF4307"/>
</dbReference>
<comment type="caution">
    <text evidence="3">The sequence shown here is derived from an EMBL/GenBank/DDBJ whole genome shotgun (WGS) entry which is preliminary data.</text>
</comment>
<gene>
    <name evidence="3" type="ORF">E4A49_01480</name>
</gene>
<keyword evidence="2" id="KW-1133">Transmembrane helix</keyword>
<evidence type="ECO:0000313" key="4">
    <source>
        <dbReference type="Proteomes" id="UP000297477"/>
    </source>
</evidence>
<reference evidence="3 4" key="1">
    <citation type="submission" date="2019-03" db="EMBL/GenBank/DDBJ databases">
        <title>Reclassification of Micrococcus aloeverae and Micrococcus yunnanensis as later heterotypic synonyms of Micrococcus luteus.</title>
        <authorList>
            <person name="Huang C.-H."/>
        </authorList>
    </citation>
    <scope>NUCLEOTIDE SEQUENCE [LARGE SCALE GENOMIC DNA]</scope>
    <source>
        <strain evidence="3 4">BCRC 12151</strain>
    </source>
</reference>
<name>A0ABY2K5X1_9MICC</name>
<evidence type="ECO:0000256" key="1">
    <source>
        <dbReference type="SAM" id="MobiDB-lite"/>
    </source>
</evidence>
<evidence type="ECO:0000313" key="3">
    <source>
        <dbReference type="EMBL" id="TFI01157.1"/>
    </source>
</evidence>
<dbReference type="EMBL" id="SPKT01000002">
    <property type="protein sequence ID" value="TFI01157.1"/>
    <property type="molecule type" value="Genomic_DNA"/>
</dbReference>
<keyword evidence="2" id="KW-0472">Membrane</keyword>
<keyword evidence="4" id="KW-1185">Reference proteome</keyword>
<proteinExistence type="predicted"/>